<gene>
    <name evidence="2" type="ORF">CCGE525_37440</name>
</gene>
<dbReference type="KEGG" id="rjg:CCGE525_37440"/>
<evidence type="ECO:0000259" key="1">
    <source>
        <dbReference type="PROSITE" id="PS51664"/>
    </source>
</evidence>
<dbReference type="Gene3D" id="3.30.1330.230">
    <property type="match status" value="1"/>
</dbReference>
<dbReference type="InterPro" id="IPR027624">
    <property type="entry name" value="TOMM_cyclo_SagD"/>
</dbReference>
<evidence type="ECO:0000313" key="2">
    <source>
        <dbReference type="EMBL" id="AYG64426.1"/>
    </source>
</evidence>
<accession>A0A387GAR1</accession>
<dbReference type="Pfam" id="PF02624">
    <property type="entry name" value="YcaO"/>
    <property type="match status" value="1"/>
</dbReference>
<dbReference type="PANTHER" id="PTHR37809">
    <property type="entry name" value="RIBOSOMAL PROTEIN S12 METHYLTHIOTRANSFERASE ACCESSORY FACTOR YCAO"/>
    <property type="match status" value="1"/>
</dbReference>
<organism evidence="2 3">
    <name type="scientific">Rhizobium jaguaris</name>
    <dbReference type="NCBI Taxonomy" id="1312183"/>
    <lineage>
        <taxon>Bacteria</taxon>
        <taxon>Pseudomonadati</taxon>
        <taxon>Pseudomonadota</taxon>
        <taxon>Alphaproteobacteria</taxon>
        <taxon>Hyphomicrobiales</taxon>
        <taxon>Rhizobiaceae</taxon>
        <taxon>Rhizobium/Agrobacterium group</taxon>
        <taxon>Rhizobium</taxon>
    </lineage>
</organism>
<geneLocation type="plasmid" evidence="3">
    <name>prccge525a</name>
</geneLocation>
<sequence>MRRSARMDAFEAATSQMGRLISPRGGPICKLSERRAWRDGLAIADYITQIGFGEMAHHSPDPTGGGSVAKSRALLAAAGEALERYCLSLCPVEGLSFSIVEENFGACYSLDDLKWFIDQQYSTPGFPFEPPRADTPFAWIPGFSLLRTSEVSVPASLVYLPYRLRAGEQATSWQTSAGTSCMDCPDEAAVRAVLELVEREALTICWESRCPFPPVNAEQLADVCAEFAFHRSPIMIKAFDLTTDIGIPVVLAIAFATGRGPALAIGTAAELCAEHALKKAVEEACTSWRSVTYLYRDQGSMPDDLMARMEAGARSSDHSVYYAYPQNRHHFDFLLSSPLVPRVLCSTARHSTTRLATIADLLKAAHQEVVLIDVTSTEIADHGLFVVRAVSPTLVRPTLGRQARHLRNPRIREIPMKLGYVDDIPTTASLYQNAHPFP</sequence>
<dbReference type="PROSITE" id="PS51664">
    <property type="entry name" value="YCAO"/>
    <property type="match status" value="1"/>
</dbReference>
<dbReference type="Gene3D" id="3.30.160.660">
    <property type="match status" value="1"/>
</dbReference>
<dbReference type="PANTHER" id="PTHR37809:SF1">
    <property type="entry name" value="RIBOSOMAL PROTEIN S12 METHYLTHIOTRANSFERASE ACCESSORY FACTOR YCAO"/>
    <property type="match status" value="1"/>
</dbReference>
<reference evidence="2 3" key="1">
    <citation type="submission" date="2018-10" db="EMBL/GenBank/DDBJ databases">
        <title>Rhizobium etli, R. leguminosarum and a new Rhizobium genospecies from Phaseolus dumosus.</title>
        <authorList>
            <person name="Ramirez-Puebla S.T."/>
            <person name="Rogel-Hernandez M.A."/>
            <person name="Guerrero G."/>
            <person name="Ormeno-Orrillo E."/>
            <person name="Martinez-Romero J.C."/>
            <person name="Negrete-Yankelevich S."/>
            <person name="Martinez-Romero E."/>
        </authorList>
    </citation>
    <scope>NUCLEOTIDE SEQUENCE [LARGE SCALE GENOMIC DNA]</scope>
    <source>
        <strain evidence="2 3">CCGE525</strain>
        <plasmid evidence="3">prccge525a</plasmid>
    </source>
</reference>
<name>A0A387GAR1_9HYPH</name>
<keyword evidence="3" id="KW-1185">Reference proteome</keyword>
<dbReference type="InterPro" id="IPR003776">
    <property type="entry name" value="YcaO-like_dom"/>
</dbReference>
<feature type="domain" description="YcaO" evidence="1">
    <location>
        <begin position="64"/>
        <end position="438"/>
    </location>
</feature>
<proteinExistence type="predicted"/>
<dbReference type="RefSeq" id="WP_120709317.1">
    <property type="nucleotide sequence ID" value="NZ_CP032697.1"/>
</dbReference>
<keyword evidence="2" id="KW-0614">Plasmid</keyword>
<dbReference type="EMBL" id="CP032697">
    <property type="protein sequence ID" value="AYG64426.1"/>
    <property type="molecule type" value="Genomic_DNA"/>
</dbReference>
<dbReference type="NCBIfam" id="TIGR03604">
    <property type="entry name" value="TOMM_cyclo_SagD"/>
    <property type="match status" value="1"/>
</dbReference>
<dbReference type="Proteomes" id="UP000282195">
    <property type="component" value="Plasmid pRCCGE525a"/>
</dbReference>
<evidence type="ECO:0000313" key="3">
    <source>
        <dbReference type="Proteomes" id="UP000282195"/>
    </source>
</evidence>
<protein>
    <recommendedName>
        <fullName evidence="1">YcaO domain-containing protein</fullName>
    </recommendedName>
</protein>
<dbReference type="AlphaFoldDB" id="A0A387GAR1"/>
<dbReference type="Gene3D" id="3.30.40.250">
    <property type="match status" value="1"/>
</dbReference>
<dbReference type="OrthoDB" id="2379922at2"/>